<evidence type="ECO:0000313" key="18">
    <source>
        <dbReference type="Proteomes" id="UP000135812"/>
    </source>
</evidence>
<dbReference type="Proteomes" id="UP000168285">
    <property type="component" value="Segment"/>
</dbReference>
<dbReference type="Proteomes" id="UP000180937">
    <property type="component" value="Segment"/>
</dbReference>
<reference evidence="7" key="4">
    <citation type="submission" date="2007-05" db="EMBL/GenBank/DDBJ databases">
        <title>Discovery and functional identification of novel duck enteritis virus virulent strain CHv UL33 gene.</title>
        <authorList>
            <person name="Cheng A."/>
            <person name="Wang M.S."/>
            <person name="Pu Y."/>
        </authorList>
    </citation>
    <scope>NUCLEOTIDE SEQUENCE</scope>
    <source>
        <strain evidence="7">CHv</strain>
    </source>
</reference>
<name>A1YZN7_9ALPH</name>
<dbReference type="EMBL" id="KJ549663">
    <property type="protein sequence ID" value="AJG04896.1"/>
    <property type="molecule type" value="Genomic_DNA"/>
</dbReference>
<dbReference type="RefSeq" id="YP_010795342.1">
    <property type="nucleotide sequence ID" value="NC_075687.1"/>
</dbReference>
<gene>
    <name evidence="4" type="primary">UL33</name>
    <name evidence="11" type="synonym">DEVCV29</name>
    <name evidence="12" type="synonym">ORF27</name>
    <name evidence="14" type="synonym">ORF29</name>
</gene>
<evidence type="ECO:0000313" key="20">
    <source>
        <dbReference type="Proteomes" id="UP000168285"/>
    </source>
</evidence>
<dbReference type="EMBL" id="JQ673560">
    <property type="protein sequence ID" value="AGA17819.1"/>
    <property type="molecule type" value="Genomic_DNA"/>
</dbReference>
<dbReference type="EMBL" id="EF203708">
    <property type="protein sequence ID" value="ABM92121.1"/>
    <property type="molecule type" value="Genomic_DNA"/>
</dbReference>
<evidence type="ECO:0000256" key="1">
    <source>
        <dbReference type="ARBA" id="ARBA00022562"/>
    </source>
</evidence>
<dbReference type="Proteomes" id="UP000164963">
    <property type="component" value="Genome"/>
</dbReference>
<dbReference type="EMBL" id="EF153414">
    <property type="protein sequence ID" value="ABM05717.1"/>
    <property type="molecule type" value="Genomic_DNA"/>
</dbReference>
<evidence type="ECO:0000256" key="3">
    <source>
        <dbReference type="ARBA" id="ARBA00023219"/>
    </source>
</evidence>
<dbReference type="EMBL" id="EU082088">
    <property type="protein sequence ID" value="ACT83540.1"/>
    <property type="molecule type" value="Genomic_DNA"/>
</dbReference>
<dbReference type="GeneID" id="8223353"/>
<reference evidence="4" key="1">
    <citation type="submission" date="2006-11" db="EMBL/GenBank/DDBJ databases">
        <authorList>
            <person name="Li Y.F."/>
            <person name="Huang B."/>
        </authorList>
    </citation>
    <scope>NUCLEOTIDE SEQUENCE</scope>
    <source>
        <strain evidence="4">Sd01</strain>
        <strain evidence="8">VAC</strain>
    </source>
</reference>
<dbReference type="Proteomes" id="UP000114267">
    <property type="component" value="Segment"/>
</dbReference>
<reference evidence="6" key="3">
    <citation type="submission" date="2007-02" db="EMBL/GenBank/DDBJ databases">
        <title>Sequence analysis of a 41-kb segment of the duck enteritis virus genome.</title>
        <authorList>
            <person name="Li Y.F."/>
            <person name="Huang B."/>
        </authorList>
    </citation>
    <scope>NUCLEOTIDE SEQUENCE</scope>
    <source>
        <strain evidence="6">VAC</strain>
    </source>
</reference>
<dbReference type="EMBL" id="EF643556">
    <property type="protein sequence ID" value="ABU46129.1"/>
    <property type="molecule type" value="Genomic_DNA"/>
</dbReference>
<evidence type="ECO:0000313" key="13">
    <source>
        <dbReference type="EMBL" id="AGW24821.1"/>
    </source>
</evidence>
<evidence type="ECO:0000313" key="17">
    <source>
        <dbReference type="Proteomes" id="UP000114267"/>
    </source>
</evidence>
<dbReference type="RefSeq" id="YP_003084388.1">
    <property type="nucleotide sequence ID" value="NC_013036.1"/>
</dbReference>
<reference evidence="9 20" key="6">
    <citation type="journal article" date="2011" name="Virus Res.">
        <title>Complete genome sequence of virulent duck enteritis virus (DEV) strain 2085 and comparison with genome sequences of virulent and attenuated DEV strains.</title>
        <authorList>
            <person name="Wang J."/>
            <person name="Hoper D."/>
            <person name="Beer M."/>
            <person name="Osterrieder N."/>
        </authorList>
    </citation>
    <scope>NUCLEOTIDE SEQUENCE [LARGE SCALE GENOMIC DNA]</scope>
    <source>
        <strain evidence="9">2085</strain>
    </source>
</reference>
<dbReference type="Pfam" id="PF03581">
    <property type="entry name" value="Herpes_UL33"/>
    <property type="match status" value="1"/>
</dbReference>
<dbReference type="OrthoDB" id="21483at10239"/>
<reference evidence="12 16" key="8">
    <citation type="journal article" date="2013" name="Genome Announc.">
        <title>Complete genome sequence of an attenuated duck enteritis virus obtained by in vitro serial passage.</title>
        <authorList>
            <person name="Yang C."/>
            <person name="Li J."/>
            <person name="Li Q."/>
            <person name="Li H."/>
            <person name="Xia Y."/>
            <person name="Guo X."/>
            <person name="Yu K."/>
            <person name="Yang H."/>
        </authorList>
    </citation>
    <scope>NUCLEOTIDE SEQUENCE [LARGE SCALE GENOMIC DNA]</scope>
    <source>
        <strain evidence="12">K</strain>
    </source>
</reference>
<evidence type="ECO:0000313" key="7">
    <source>
        <dbReference type="EMBL" id="ABU46129.1"/>
    </source>
</evidence>
<dbReference type="GO" id="GO:0019073">
    <property type="term" value="P:viral DNA genome packaging"/>
    <property type="evidence" value="ECO:0007669"/>
    <property type="project" value="InterPro"/>
</dbReference>
<dbReference type="EMBL" id="KF263690">
    <property type="protein sequence ID" value="AGW24821.1"/>
    <property type="molecule type" value="Genomic_DNA"/>
</dbReference>
<reference evidence="10 18" key="7">
    <citation type="journal article" date="2012" name="J. Virol.">
        <title>Complete genomic sequence of chinese virulent duck enteritis virus.</title>
        <authorList>
            <person name="Wu Y."/>
            <person name="Cheng A."/>
            <person name="Wang M."/>
            <person name="Yang Q."/>
            <person name="Zhu D."/>
            <person name="Jia R."/>
            <person name="Chen S."/>
            <person name="Zhou Y."/>
            <person name="Wang X."/>
            <person name="Chen X."/>
        </authorList>
    </citation>
    <scope>NUCLEOTIDE SEQUENCE [LARGE SCALE GENOMIC DNA]</scope>
    <source>
        <strain evidence="10">CHv</strain>
    </source>
</reference>
<dbReference type="Proteomes" id="UP000098628">
    <property type="component" value="Genome"/>
</dbReference>
<keyword evidence="3" id="KW-0231">Viral genome packaging</keyword>
<dbReference type="EMBL" id="JF999965">
    <property type="protein sequence ID" value="AEN80092.1"/>
    <property type="molecule type" value="Genomic_DNA"/>
</dbReference>
<dbReference type="Proteomes" id="UP000112239">
    <property type="component" value="Segment"/>
</dbReference>
<evidence type="ECO:0000313" key="15">
    <source>
        <dbReference type="Proteomes" id="UP000098628"/>
    </source>
</evidence>
<keyword evidence="20" id="KW-1185">Reference proteome</keyword>
<dbReference type="GeneID" id="80532488"/>
<evidence type="ECO:0000256" key="2">
    <source>
        <dbReference type="ARBA" id="ARBA00022612"/>
    </source>
</evidence>
<evidence type="ECO:0000313" key="9">
    <source>
        <dbReference type="EMBL" id="AEN80092.1"/>
    </source>
</evidence>
<accession>A1YZN7</accession>
<evidence type="ECO:0000313" key="6">
    <source>
        <dbReference type="EMBL" id="ABO26220.1"/>
    </source>
</evidence>
<evidence type="ECO:0000313" key="14">
    <source>
        <dbReference type="EMBL" id="AJG04896.1"/>
    </source>
</evidence>
<reference evidence="8 19" key="5">
    <citation type="journal article" date="2009" name="Virology">
        <title>Molecular characterization of the genome of duck enteritis virus.</title>
        <authorList>
            <person name="Li Y."/>
            <person name="Huang B."/>
            <person name="Ma X."/>
            <person name="Wu J."/>
            <person name="Li F."/>
            <person name="Ai W."/>
            <person name="Song M."/>
            <person name="Yang H."/>
        </authorList>
    </citation>
    <scope>NUCLEOTIDE SEQUENCE [LARGE SCALE GENOMIC DNA]</scope>
    <source>
        <strain evidence="8">VAC</strain>
    </source>
</reference>
<evidence type="ECO:0000313" key="5">
    <source>
        <dbReference type="EMBL" id="ABM92121.1"/>
    </source>
</evidence>
<dbReference type="KEGG" id="vg:80532488"/>
<evidence type="ECO:0000313" key="12">
    <source>
        <dbReference type="EMBL" id="AGS78687.1"/>
    </source>
</evidence>
<evidence type="ECO:0000313" key="19">
    <source>
        <dbReference type="Proteomes" id="UP000164963"/>
    </source>
</evidence>
<dbReference type="HAMAP" id="MF_04015">
    <property type="entry name" value="HSV_TRM2"/>
    <property type="match status" value="1"/>
</dbReference>
<protein>
    <submittedName>
        <fullName evidence="4 7">UL33</fullName>
    </submittedName>
    <submittedName>
        <fullName evidence="5 6">UL33-like</fullName>
    </submittedName>
</protein>
<keyword evidence="1" id="KW-1048">Host nucleus</keyword>
<evidence type="ECO:0000313" key="8">
    <source>
        <dbReference type="EMBL" id="ACT83540.1"/>
    </source>
</evidence>
<dbReference type="Proteomes" id="UP000135812">
    <property type="component" value="Genome"/>
</dbReference>
<evidence type="ECO:0000313" key="4">
    <source>
        <dbReference type="EMBL" id="ABM05717.1"/>
    </source>
</evidence>
<evidence type="ECO:0000313" key="10">
    <source>
        <dbReference type="EMBL" id="AFC61849.1"/>
    </source>
</evidence>
<organism evidence="4">
    <name type="scientific">anatid alphaherpesvirus 1</name>
    <dbReference type="NCBI Taxonomy" id="104388"/>
    <lineage>
        <taxon>Viruses</taxon>
        <taxon>Duplodnaviria</taxon>
        <taxon>Heunggongvirae</taxon>
        <taxon>Peploviricota</taxon>
        <taxon>Herviviricetes</taxon>
        <taxon>Herpesvirales</taxon>
        <taxon>Orthoherpesviridae</taxon>
        <taxon>Alphaherpesvirinae</taxon>
        <taxon>Mardivirus</taxon>
        <taxon>Mardivirus anatidalpha1</taxon>
    </lineage>
</organism>
<sequence length="135" mass="15587">MDRVESTCRLRDAIPNEDLDGLTLSELVDKYIIGDDFAYDIWFEELVPVEFEAIFPTTDCKLNYLSFTRRLASVLAHAHIRVDGYNKMGKEVDNEHAEDAKAVSCCHDKALHDKRERFAAVINRFLDLHQILRDS</sequence>
<proteinExistence type="inferred from homology"/>
<keyword evidence="2" id="KW-1188">Viral release from host cell</keyword>
<dbReference type="EMBL" id="JQ647509">
    <property type="protein sequence ID" value="AFC61849.1"/>
    <property type="molecule type" value="Genomic_DNA"/>
</dbReference>
<dbReference type="InterPro" id="IPR005208">
    <property type="entry name" value="Herpes_TT2"/>
</dbReference>
<evidence type="ECO:0000313" key="11">
    <source>
        <dbReference type="EMBL" id="AGA17819.1"/>
    </source>
</evidence>
<evidence type="ECO:0000313" key="16">
    <source>
        <dbReference type="Proteomes" id="UP000112239"/>
    </source>
</evidence>
<reference evidence="15" key="11">
    <citation type="submission" date="2014-03" db="EMBL/GenBank/DDBJ databases">
        <title>Protective efficacy and genomic characteristics of a duck enteritis virus attenuated by serial passage in chick embryo fibroblast.</title>
        <authorList>
            <person name="Yang C."/>
            <person name="Li Q."/>
            <person name="Li J."/>
            <person name="Liu D."/>
            <person name="Li L."/>
            <person name="Li H."/>
            <person name="Xia Y."/>
            <person name="Yang H."/>
            <person name="Yu K."/>
        </authorList>
    </citation>
    <scope>NUCLEOTIDE SEQUENCE [LARGE SCALE GENOMIC DNA]</scope>
</reference>
<dbReference type="EMBL" id="KF487736">
    <property type="protein sequence ID" value="AGS78687.1"/>
    <property type="molecule type" value="Genomic_DNA"/>
</dbReference>
<reference evidence="14" key="12">
    <citation type="journal article" date="2015" name="Arch. Virol.">
        <title>Biological properties of a duck enteritis virus attenuated via serial passaging in chick embryo fibroblasts.</title>
        <authorList>
            <person name="Yang C."/>
            <person name="Li J."/>
            <person name="Li Q."/>
            <person name="Li L."/>
            <person name="Sun M."/>
            <person name="Li H."/>
            <person name="Xia Y."/>
            <person name="Yang H."/>
            <person name="Yu K."/>
        </authorList>
    </citation>
    <scope>NUCLEOTIDE SEQUENCE</scope>
    <source>
        <strain evidence="14">CV p80</strain>
    </source>
</reference>
<dbReference type="KEGG" id="vg:8223353"/>
<dbReference type="EMBL" id="EF417996">
    <property type="protein sequence ID" value="ABO26220.1"/>
    <property type="molecule type" value="Genomic_DNA"/>
</dbReference>
<reference evidence="5" key="2">
    <citation type="submission" date="2006-12" db="EMBL/GenBank/DDBJ databases">
        <title>Sequences of UL31 to UL35 gene of Duck enteritis virus corresponding to HSV-1.</title>
        <authorList>
            <person name="An R."/>
            <person name="Liu S."/>
            <person name="Kong X."/>
        </authorList>
    </citation>
    <scope>NUCLEOTIDE SEQUENCE</scope>
</reference>
<reference evidence="13 17" key="9">
    <citation type="submission" date="2013-06" db="EMBL/GenBank/DDBJ databases">
        <authorList>
            <person name="Zou Z."/>
            <person name="Hu Y."/>
        </authorList>
    </citation>
    <scope>NUCLEOTIDE SEQUENCE [LARGE SCALE GENOMIC DNA]</scope>
    <source>
        <strain evidence="13">C-KCE</strain>
    </source>
</reference>
<evidence type="ECO:0000313" key="21">
    <source>
        <dbReference type="Proteomes" id="UP000180937"/>
    </source>
</evidence>
<reference evidence="11 21" key="10">
    <citation type="journal article" date="2014" name="Virus Genes">
        <title>Comparative genomic sequence analysis between a standard challenge strain and a vaccine strain of duck enteritis virus in China.</title>
        <authorList>
            <person name="Yang C."/>
            <person name="Li Q."/>
            <person name="Li J."/>
            <person name="Zhang G."/>
            <person name="Li H."/>
            <person name="Xia Y."/>
            <person name="Yang H."/>
            <person name="Yu K."/>
        </authorList>
    </citation>
    <scope>NUCLEOTIDE SEQUENCE [LARGE SCALE GENOMIC DNA]</scope>
    <source>
        <strain evidence="11">CV</strain>
    </source>
</reference>